<name>A0ABN8IT88_9NEOP</name>
<evidence type="ECO:0000313" key="3">
    <source>
        <dbReference type="Proteomes" id="UP000837857"/>
    </source>
</evidence>
<organism evidence="2 3">
    <name type="scientific">Iphiclides podalirius</name>
    <name type="common">scarce swallowtail</name>
    <dbReference type="NCBI Taxonomy" id="110791"/>
    <lineage>
        <taxon>Eukaryota</taxon>
        <taxon>Metazoa</taxon>
        <taxon>Ecdysozoa</taxon>
        <taxon>Arthropoda</taxon>
        <taxon>Hexapoda</taxon>
        <taxon>Insecta</taxon>
        <taxon>Pterygota</taxon>
        <taxon>Neoptera</taxon>
        <taxon>Endopterygota</taxon>
        <taxon>Lepidoptera</taxon>
        <taxon>Glossata</taxon>
        <taxon>Ditrysia</taxon>
        <taxon>Papilionoidea</taxon>
        <taxon>Papilionidae</taxon>
        <taxon>Papilioninae</taxon>
        <taxon>Iphiclides</taxon>
    </lineage>
</organism>
<feature type="non-terminal residue" evidence="2">
    <location>
        <position position="324"/>
    </location>
</feature>
<keyword evidence="3" id="KW-1185">Reference proteome</keyword>
<feature type="region of interest" description="Disordered" evidence="1">
    <location>
        <begin position="70"/>
        <end position="128"/>
    </location>
</feature>
<reference evidence="2" key="1">
    <citation type="submission" date="2022-03" db="EMBL/GenBank/DDBJ databases">
        <authorList>
            <person name="Martin H S."/>
        </authorList>
    </citation>
    <scope>NUCLEOTIDE SEQUENCE</scope>
</reference>
<evidence type="ECO:0000313" key="2">
    <source>
        <dbReference type="EMBL" id="CAH2062687.1"/>
    </source>
</evidence>
<dbReference type="Proteomes" id="UP000837857">
    <property type="component" value="Chromosome 3"/>
</dbReference>
<accession>A0ABN8IT88</accession>
<dbReference type="EMBL" id="OW152815">
    <property type="protein sequence ID" value="CAH2062687.1"/>
    <property type="molecule type" value="Genomic_DNA"/>
</dbReference>
<protein>
    <submittedName>
        <fullName evidence="2">Uncharacterized protein</fullName>
    </submittedName>
</protein>
<gene>
    <name evidence="2" type="ORF">IPOD504_LOCUS12115</name>
</gene>
<evidence type="ECO:0000256" key="1">
    <source>
        <dbReference type="SAM" id="MobiDB-lite"/>
    </source>
</evidence>
<sequence>MQRIIAQTKGSWSEHRRSSTRPTLVKWLYGEAGEFVTLASCWLAAPLSRGLRALLEVGLRRGAVRCGARRRGAGLATDASPDGRSSTPPRPDFGRAAAPVQGTRHYGHRDGHHGQLQPSPSPSYSPLKRDAEWRDYTGMRHFVPRDNNVANIELSRGMGKYIKNNNARHDWTVRRGGGGGGPNGFAAYRHLARPVSVLRTLVARSTTSRPKVVGDRSPSLATSGMAHMAPSCFVAVAVVAAVAEGQAASEARQPAREGVRGCGVRPLLAEAIIGAGGGGGGVLEECGVTRPSCTAVVRSATIDPDPCAAEARRRPDLQTNLPSA</sequence>
<proteinExistence type="predicted"/>